<reference evidence="2 3" key="1">
    <citation type="journal article" date="2021" name="Elife">
        <title>Chloroplast acquisition without the gene transfer in kleptoplastic sea slugs, Plakobranchus ocellatus.</title>
        <authorList>
            <person name="Maeda T."/>
            <person name="Takahashi S."/>
            <person name="Yoshida T."/>
            <person name="Shimamura S."/>
            <person name="Takaki Y."/>
            <person name="Nagai Y."/>
            <person name="Toyoda A."/>
            <person name="Suzuki Y."/>
            <person name="Arimoto A."/>
            <person name="Ishii H."/>
            <person name="Satoh N."/>
            <person name="Nishiyama T."/>
            <person name="Hasebe M."/>
            <person name="Maruyama T."/>
            <person name="Minagawa J."/>
            <person name="Obokata J."/>
            <person name="Shigenobu S."/>
        </authorList>
    </citation>
    <scope>NUCLEOTIDE SEQUENCE [LARGE SCALE GENOMIC DNA]</scope>
</reference>
<dbReference type="SUPFAM" id="SSF56672">
    <property type="entry name" value="DNA/RNA polymerases"/>
    <property type="match status" value="1"/>
</dbReference>
<sequence length="285" mass="32870">MSTREEIVQEVDLLGYQGEKREEYLKQEFKVLAERAAIARKDELEAERAAKKEEEERAAMIELEKMRLETEMKMLQAKIQAGIVKDETVGNASRFNDASVKHPKLPHFQDGKDDLDIWLKRFERSAKCLLGSSTIDFLGHRLGQGTISLQDENVEEVRYAPRPKTKKEVRAFLGLVGYYKEFVPNFAAISARLSDLVRKGQPNTANWTDSQKKAYNSLKFEVTSKPVLQLPDINKRFLGRFTMYRHIVLLIGPLRCHQQSVFSCRRLLELQLRGEMLVKPFTAHD</sequence>
<keyword evidence="3" id="KW-1185">Reference proteome</keyword>
<evidence type="ECO:0000313" key="2">
    <source>
        <dbReference type="EMBL" id="GFS24378.1"/>
    </source>
</evidence>
<dbReference type="Gene3D" id="3.30.70.270">
    <property type="match status" value="1"/>
</dbReference>
<dbReference type="InterPro" id="IPR043502">
    <property type="entry name" value="DNA/RNA_pol_sf"/>
</dbReference>
<name>A0AAV4JNL3_9GAST</name>
<dbReference type="PANTHER" id="PTHR33064">
    <property type="entry name" value="POL PROTEIN"/>
    <property type="match status" value="1"/>
</dbReference>
<gene>
    <name evidence="2" type="ORF">ElyMa_003414100</name>
</gene>
<dbReference type="AlphaFoldDB" id="A0AAV4JNL3"/>
<proteinExistence type="predicted"/>
<feature type="coiled-coil region" evidence="1">
    <location>
        <begin position="34"/>
        <end position="78"/>
    </location>
</feature>
<dbReference type="EMBL" id="BMAT01007026">
    <property type="protein sequence ID" value="GFS24378.1"/>
    <property type="molecule type" value="Genomic_DNA"/>
</dbReference>
<dbReference type="FunFam" id="3.30.70.270:FF:000020">
    <property type="entry name" value="Transposon Tf2-6 polyprotein-like Protein"/>
    <property type="match status" value="1"/>
</dbReference>
<protein>
    <submittedName>
        <fullName evidence="2">Pol polyprotein</fullName>
    </submittedName>
</protein>
<comment type="caution">
    <text evidence="2">The sequence shown here is derived from an EMBL/GenBank/DDBJ whole genome shotgun (WGS) entry which is preliminary data.</text>
</comment>
<evidence type="ECO:0000256" key="1">
    <source>
        <dbReference type="SAM" id="Coils"/>
    </source>
</evidence>
<organism evidence="2 3">
    <name type="scientific">Elysia marginata</name>
    <dbReference type="NCBI Taxonomy" id="1093978"/>
    <lineage>
        <taxon>Eukaryota</taxon>
        <taxon>Metazoa</taxon>
        <taxon>Spiralia</taxon>
        <taxon>Lophotrochozoa</taxon>
        <taxon>Mollusca</taxon>
        <taxon>Gastropoda</taxon>
        <taxon>Heterobranchia</taxon>
        <taxon>Euthyneura</taxon>
        <taxon>Panpulmonata</taxon>
        <taxon>Sacoglossa</taxon>
        <taxon>Placobranchoidea</taxon>
        <taxon>Plakobranchidae</taxon>
        <taxon>Elysia</taxon>
    </lineage>
</organism>
<dbReference type="PANTHER" id="PTHR33064:SF29">
    <property type="entry name" value="PEPTIDASE A2 DOMAIN-CONTAINING PROTEIN-RELATED"/>
    <property type="match status" value="1"/>
</dbReference>
<dbReference type="Proteomes" id="UP000762676">
    <property type="component" value="Unassembled WGS sequence"/>
</dbReference>
<accession>A0AAV4JNL3</accession>
<evidence type="ECO:0000313" key="3">
    <source>
        <dbReference type="Proteomes" id="UP000762676"/>
    </source>
</evidence>
<keyword evidence="1" id="KW-0175">Coiled coil</keyword>
<dbReference type="InterPro" id="IPR051320">
    <property type="entry name" value="Viral_Replic_Matur_Polypro"/>
</dbReference>
<dbReference type="InterPro" id="IPR043128">
    <property type="entry name" value="Rev_trsase/Diguanyl_cyclase"/>
</dbReference>